<dbReference type="OrthoDB" id="294702at2759"/>
<dbReference type="AlphaFoldDB" id="A0A067QEV9"/>
<reference evidence="2" key="1">
    <citation type="journal article" date="2014" name="Proc. Natl. Acad. Sci. U.S.A.">
        <title>Extensive sampling of basidiomycete genomes demonstrates inadequacy of the white-rot/brown-rot paradigm for wood decay fungi.</title>
        <authorList>
            <person name="Riley R."/>
            <person name="Salamov A.A."/>
            <person name="Brown D.W."/>
            <person name="Nagy L.G."/>
            <person name="Floudas D."/>
            <person name="Held B.W."/>
            <person name="Levasseur A."/>
            <person name="Lombard V."/>
            <person name="Morin E."/>
            <person name="Otillar R."/>
            <person name="Lindquist E.A."/>
            <person name="Sun H."/>
            <person name="LaButti K.M."/>
            <person name="Schmutz J."/>
            <person name="Jabbour D."/>
            <person name="Luo H."/>
            <person name="Baker S.E."/>
            <person name="Pisabarro A.G."/>
            <person name="Walton J.D."/>
            <person name="Blanchette R.A."/>
            <person name="Henrissat B."/>
            <person name="Martin F."/>
            <person name="Cullen D."/>
            <person name="Hibbett D.S."/>
            <person name="Grigoriev I.V."/>
        </authorList>
    </citation>
    <scope>NUCLEOTIDE SEQUENCE [LARGE SCALE GENOMIC DNA]</scope>
    <source>
        <strain evidence="2">MUCL 33604</strain>
    </source>
</reference>
<dbReference type="HOGENOM" id="CLU_1277772_0_0_1"/>
<dbReference type="Proteomes" id="UP000027265">
    <property type="component" value="Unassembled WGS sequence"/>
</dbReference>
<evidence type="ECO:0000313" key="1">
    <source>
        <dbReference type="EMBL" id="KDQ64720.1"/>
    </source>
</evidence>
<protein>
    <recommendedName>
        <fullName evidence="3">AB hydrolase-1 domain-containing protein</fullName>
    </recommendedName>
</protein>
<dbReference type="SUPFAM" id="SSF53474">
    <property type="entry name" value="alpha/beta-Hydrolases"/>
    <property type="match status" value="1"/>
</dbReference>
<gene>
    <name evidence="1" type="ORF">JAAARDRAFT_52667</name>
</gene>
<proteinExistence type="predicted"/>
<name>A0A067QEV9_9AGAM</name>
<evidence type="ECO:0008006" key="3">
    <source>
        <dbReference type="Google" id="ProtNLM"/>
    </source>
</evidence>
<dbReference type="EMBL" id="KL197709">
    <property type="protein sequence ID" value="KDQ64720.1"/>
    <property type="molecule type" value="Genomic_DNA"/>
</dbReference>
<dbReference type="Gene3D" id="3.40.50.1820">
    <property type="entry name" value="alpha/beta hydrolase"/>
    <property type="match status" value="1"/>
</dbReference>
<dbReference type="InterPro" id="IPR029058">
    <property type="entry name" value="AB_hydrolase_fold"/>
</dbReference>
<evidence type="ECO:0000313" key="2">
    <source>
        <dbReference type="Proteomes" id="UP000027265"/>
    </source>
</evidence>
<organism evidence="1 2">
    <name type="scientific">Jaapia argillacea MUCL 33604</name>
    <dbReference type="NCBI Taxonomy" id="933084"/>
    <lineage>
        <taxon>Eukaryota</taxon>
        <taxon>Fungi</taxon>
        <taxon>Dikarya</taxon>
        <taxon>Basidiomycota</taxon>
        <taxon>Agaricomycotina</taxon>
        <taxon>Agaricomycetes</taxon>
        <taxon>Agaricomycetidae</taxon>
        <taxon>Jaapiales</taxon>
        <taxon>Jaapiaceae</taxon>
        <taxon>Jaapia</taxon>
    </lineage>
</organism>
<keyword evidence="2" id="KW-1185">Reference proteome</keyword>
<accession>A0A067QEV9</accession>
<sequence>MVFGAPYGVFPLGRHIVGLFLLGTFSPFHYHKDYAKGLTWPDYIAVGPPSQYIPFKLIPNLLKLIIQPKLKSVESTEKFFRSFLVDKMKPSEKARFEEWRVKQDLEEGQFERKWATIMKFNVSRSWEGFLGMADLLHSDWGFDPSELDEEYKRKRVLIVGGTDDQLSPKMAEWLVEKYGSNARLMMKEGGHLAAIYYIDELWGELLGDVESAVASE</sequence>
<dbReference type="InParanoid" id="A0A067QEV9"/>